<evidence type="ECO:0000313" key="2">
    <source>
        <dbReference type="EMBL" id="QFJ56298.1"/>
    </source>
</evidence>
<dbReference type="OrthoDB" id="9795068at2"/>
<dbReference type="PANTHER" id="PTHR12526">
    <property type="entry name" value="GLYCOSYLTRANSFERASE"/>
    <property type="match status" value="1"/>
</dbReference>
<dbReference type="AlphaFoldDB" id="A0A5P6VVB5"/>
<keyword evidence="2" id="KW-0614">Plasmid</keyword>
<dbReference type="Gene3D" id="3.40.50.2000">
    <property type="entry name" value="Glycogen Phosphorylase B"/>
    <property type="match status" value="2"/>
</dbReference>
<dbReference type="EMBL" id="CP043029">
    <property type="protein sequence ID" value="QFJ56298.1"/>
    <property type="molecule type" value="Genomic_DNA"/>
</dbReference>
<geneLocation type="plasmid" evidence="3">
    <name>pnp95</name>
</geneLocation>
<dbReference type="SUPFAM" id="SSF53756">
    <property type="entry name" value="UDP-Glycosyltransferase/glycogen phosphorylase"/>
    <property type="match status" value="1"/>
</dbReference>
<proteinExistence type="predicted"/>
<gene>
    <name evidence="2" type="ORF">FXF36_15380</name>
</gene>
<dbReference type="RefSeq" id="WP_151625881.1">
    <property type="nucleotide sequence ID" value="NZ_CP043029.1"/>
</dbReference>
<dbReference type="Pfam" id="PF00534">
    <property type="entry name" value="Glycos_transf_1"/>
    <property type="match status" value="1"/>
</dbReference>
<dbReference type="InterPro" id="IPR001296">
    <property type="entry name" value="Glyco_trans_1"/>
</dbReference>
<dbReference type="CDD" id="cd03801">
    <property type="entry name" value="GT4_PimA-like"/>
    <property type="match status" value="1"/>
</dbReference>
<evidence type="ECO:0000313" key="3">
    <source>
        <dbReference type="Proteomes" id="UP000327030"/>
    </source>
</evidence>
<organism evidence="2 3">
    <name type="scientific">Pseudobutyrivibrio xylanivorans</name>
    <dbReference type="NCBI Taxonomy" id="185007"/>
    <lineage>
        <taxon>Bacteria</taxon>
        <taxon>Bacillati</taxon>
        <taxon>Bacillota</taxon>
        <taxon>Clostridia</taxon>
        <taxon>Lachnospirales</taxon>
        <taxon>Lachnospiraceae</taxon>
        <taxon>Pseudobutyrivibrio</taxon>
    </lineage>
</organism>
<evidence type="ECO:0000259" key="1">
    <source>
        <dbReference type="Pfam" id="PF00534"/>
    </source>
</evidence>
<feature type="domain" description="Glycosyl transferase family 1" evidence="1">
    <location>
        <begin position="172"/>
        <end position="332"/>
    </location>
</feature>
<dbReference type="GO" id="GO:0016757">
    <property type="term" value="F:glycosyltransferase activity"/>
    <property type="evidence" value="ECO:0007669"/>
    <property type="project" value="InterPro"/>
</dbReference>
<reference evidence="3" key="1">
    <citation type="submission" date="2019-08" db="EMBL/GenBank/DDBJ databases">
        <title>Complete Genome Sequence of the Polysaccharide-Degrading Rumen Bacterium Pseudobutyrivibrio xylanivorans MA3014.</title>
        <authorList>
            <person name="Palevich N."/>
            <person name="Maclean P.H."/>
            <person name="Kelly W.J."/>
            <person name="Leahy S.C."/>
            <person name="Rakonjac J."/>
            <person name="Attwood G.T."/>
        </authorList>
    </citation>
    <scope>NUCLEOTIDE SEQUENCE [LARGE SCALE GENOMIC DNA]</scope>
    <source>
        <strain evidence="3">MA3014</strain>
        <plasmid evidence="3">pnp95</plasmid>
    </source>
</reference>
<keyword evidence="2" id="KW-0808">Transferase</keyword>
<dbReference type="KEGG" id="pxv:FXF36_15380"/>
<accession>A0A5P6VVB5</accession>
<protein>
    <submittedName>
        <fullName evidence="2">Glycosyl transferase family 4</fullName>
    </submittedName>
</protein>
<sequence length="350" mass="40350">MRKVLYITNIEVPYRVKFFNSLSERTDLTVLYERNNSANRNSEWAKSVNASYKKHFLEGLKISNENSFSFKIFKYLNGNYDDIIISCFNSPVQMMAILYLRLRGKKYILSFDGEQFIGESGLKNHLKKFFIKGADKYLVAGEKSAENIKKLVGDKEVFPYYFSSYTEEELTKNQVDCQPREKYVLVVGQYFDYKGLDIALKVARLDRTIRYKFVGMGKRTKLFVKEQLFEEDTNIEVVPFLQKKDLITEYKKAGVLLLPSRKECWGLVINEAASFGTPIISTVGSGAAMEFLRGEYEKYLFSIDDTIGIQGAIHKLLTQEDGDYSRYLIETGAHYSVEKMVEAHENALNV</sequence>
<name>A0A5P6VVB5_PSEXY</name>
<dbReference type="Proteomes" id="UP000327030">
    <property type="component" value="Plasmid pNP95"/>
</dbReference>